<evidence type="ECO:0000256" key="1">
    <source>
        <dbReference type="SAM" id="Coils"/>
    </source>
</evidence>
<name>A0A4Q2D209_9AGAR</name>
<evidence type="ECO:0000256" key="2">
    <source>
        <dbReference type="SAM" id="MobiDB-lite"/>
    </source>
</evidence>
<feature type="region of interest" description="Disordered" evidence="2">
    <location>
        <begin position="873"/>
        <end position="896"/>
    </location>
</feature>
<reference evidence="3 4" key="1">
    <citation type="submission" date="2019-01" db="EMBL/GenBank/DDBJ databases">
        <title>Draft genome sequence of Psathyrella aberdarensis IHI B618.</title>
        <authorList>
            <person name="Buettner E."/>
            <person name="Kellner H."/>
        </authorList>
    </citation>
    <scope>NUCLEOTIDE SEQUENCE [LARGE SCALE GENOMIC DNA]</scope>
    <source>
        <strain evidence="3 4">IHI B618</strain>
    </source>
</reference>
<dbReference type="Proteomes" id="UP000290288">
    <property type="component" value="Unassembled WGS sequence"/>
</dbReference>
<dbReference type="EMBL" id="SDEE01001285">
    <property type="protein sequence ID" value="RXW12334.1"/>
    <property type="molecule type" value="Genomic_DNA"/>
</dbReference>
<comment type="caution">
    <text evidence="3">The sequence shown here is derived from an EMBL/GenBank/DDBJ whole genome shotgun (WGS) entry which is preliminary data.</text>
</comment>
<evidence type="ECO:0000313" key="4">
    <source>
        <dbReference type="Proteomes" id="UP000290288"/>
    </source>
</evidence>
<proteinExistence type="predicted"/>
<protein>
    <recommendedName>
        <fullName evidence="5">ZZ-type domain-containing protein</fullName>
    </recommendedName>
</protein>
<dbReference type="STRING" id="2316362.A0A4Q2D209"/>
<keyword evidence="4" id="KW-1185">Reference proteome</keyword>
<organism evidence="3 4">
    <name type="scientific">Candolleomyces aberdarensis</name>
    <dbReference type="NCBI Taxonomy" id="2316362"/>
    <lineage>
        <taxon>Eukaryota</taxon>
        <taxon>Fungi</taxon>
        <taxon>Dikarya</taxon>
        <taxon>Basidiomycota</taxon>
        <taxon>Agaricomycotina</taxon>
        <taxon>Agaricomycetes</taxon>
        <taxon>Agaricomycetidae</taxon>
        <taxon>Agaricales</taxon>
        <taxon>Agaricineae</taxon>
        <taxon>Psathyrellaceae</taxon>
        <taxon>Candolleomyces</taxon>
    </lineage>
</organism>
<feature type="region of interest" description="Disordered" evidence="2">
    <location>
        <begin position="728"/>
        <end position="761"/>
    </location>
</feature>
<dbReference type="OrthoDB" id="2122982at2759"/>
<keyword evidence="1" id="KW-0175">Coiled coil</keyword>
<evidence type="ECO:0008006" key="5">
    <source>
        <dbReference type="Google" id="ProtNLM"/>
    </source>
</evidence>
<gene>
    <name evidence="3" type="ORF">EST38_g13522</name>
</gene>
<feature type="coiled-coil region" evidence="1">
    <location>
        <begin position="1238"/>
        <end position="1265"/>
    </location>
</feature>
<sequence>MSLAKRTKKSKMAEGQSPQLTVSRHLEKAAALDRKPEEWNELWDSFDRYYIENEKVIMGAAQLDMTEVGQGSSKKALRYEAAMTSFLENSKTILHGLQFLSEIHPAISVAVGAFAAVIKIELIRRDNNMKAMSVKLQMQNLMCTLYQIRNLRTELHDFTTSARLASMMSIIAEEIKACGSDLSYYQDKKLISRLIHAQFFEQRLASHITTFAERRSELELLITSYTAGRVHETADMVSRVEFKVDSLLGFLHRLESAREKEAVRFIESNGGIEHCIYHDGLLEELLTKTGEPMEDMTDEEKKKLKTQLAKELTENVEELLKKNMANFEGMLRIQNNNIQHMAHLMENQTSQIMKMSNEITMMFPGMRKHVLLTDPVDAAKDLDGNGLLLMLVTTSSSRVTHLYLQGLRQSVKAKKFVLTFKDYHIRMNPPKTPTILATPNIHIVELPPSTDLESSLLKPVNDPDTLLLGAYLEREATDDEWALDYIDVVHLDPIVEAIDDDFSGFISIHEANSLLRWFAYWAAGWAISVKRYRDQIYELVQEIFKARLDVLPCNRTIVSDYLDSSALQSLDSLLRSTQPHVGEYDSTDPKLKELISNLDEQQEERLLSNLKDLKYNVSSIDQVTLVTGPGRVERFAFPLIYLLLKHHLNVIRLSSQYRLCWLEMTAHSSSLLNVLNSLRQRAEKLEAIFRQKSRSIQDQFKKFSFGMFERFNSPEPYAVKNNSMLASYHEPSQSHAHESNVDDTESSPDPESKSKASSSKSILTEADLEALKYLVQDLDHEEDRPEWDADQPTILNDFSPPVGGSQTLNTIAGGWTGRMYRDRELSVMQKDLTLIRFDFPRERTANEFEGIFEGWTGSGKVKGTIELGEPLGRVEGAEDPSGDNGDRVAVGDEDGEDGRPIVALEFTADVSSGLTYHFRVTPVGGHSLDWKGEWKFLDYESDTGVRPFELLRLPPEGARFRHILENALVEGKALAEPSQSGVERPAEPLEHLQSLDTSVEATANDKFNSASRSSTMEQSRKMADERRRWITASMKVTHGEDTTADMCDYLTLRTSVHPNISAIWHATSGFYLNRQVGESITSYTRCDSCGDQFCFLRHICINCCLESLNNQVDICEKCIDKKDIITTDNFTHRISHTMLKTYRHIPQMEFAHIIPQARICSRRVKAGFRSGGSHHHGAPSKPQEHRLQDTFICMDCESNKRQQGKHDASHYLLRIYDNVDVEGQGAGDQAEKYFKETKSMLNQEMETLKTKLDNKMNALMEHVEKIHHTISKDRTDSIPSLVESDSLNEEANPEAQDVAAVSRRLENLERQVNSRFESLESMLQRILDAVDASR</sequence>
<accession>A0A4Q2D209</accession>
<evidence type="ECO:0000313" key="3">
    <source>
        <dbReference type="EMBL" id="RXW12334.1"/>
    </source>
</evidence>